<comment type="caution">
    <text evidence="1">The sequence shown here is derived from an EMBL/GenBank/DDBJ whole genome shotgun (WGS) entry which is preliminary data.</text>
</comment>
<name>A0A8J8NX68_HALGN</name>
<proteinExistence type="predicted"/>
<dbReference type="Proteomes" id="UP000785679">
    <property type="component" value="Unassembled WGS sequence"/>
</dbReference>
<protein>
    <submittedName>
        <fullName evidence="1">Uncharacterized protein</fullName>
    </submittedName>
</protein>
<evidence type="ECO:0000313" key="1">
    <source>
        <dbReference type="EMBL" id="TNV83228.1"/>
    </source>
</evidence>
<evidence type="ECO:0000313" key="2">
    <source>
        <dbReference type="Proteomes" id="UP000785679"/>
    </source>
</evidence>
<keyword evidence="2" id="KW-1185">Reference proteome</keyword>
<dbReference type="EMBL" id="RRYP01004038">
    <property type="protein sequence ID" value="TNV83228.1"/>
    <property type="molecule type" value="Genomic_DNA"/>
</dbReference>
<dbReference type="AlphaFoldDB" id="A0A8J8NX68"/>
<organism evidence="1 2">
    <name type="scientific">Halteria grandinella</name>
    <dbReference type="NCBI Taxonomy" id="5974"/>
    <lineage>
        <taxon>Eukaryota</taxon>
        <taxon>Sar</taxon>
        <taxon>Alveolata</taxon>
        <taxon>Ciliophora</taxon>
        <taxon>Intramacronucleata</taxon>
        <taxon>Spirotrichea</taxon>
        <taxon>Stichotrichia</taxon>
        <taxon>Sporadotrichida</taxon>
        <taxon>Halteriidae</taxon>
        <taxon>Halteria</taxon>
    </lineage>
</organism>
<reference evidence="1" key="1">
    <citation type="submission" date="2019-06" db="EMBL/GenBank/DDBJ databases">
        <authorList>
            <person name="Zheng W."/>
        </authorList>
    </citation>
    <scope>NUCLEOTIDE SEQUENCE</scope>
    <source>
        <strain evidence="1">QDHG01</strain>
    </source>
</reference>
<sequence>MSTVISIPPENLQTKHWFTKLLPVWLLPKSLQPLYCLQFAQNNSLVLSSIAQVPMYLVRINTTLRKRMMWRIH</sequence>
<gene>
    <name evidence="1" type="ORF">FGO68_gene3963</name>
</gene>
<accession>A0A8J8NX68</accession>